<dbReference type="EMBL" id="AP015044">
    <property type="protein sequence ID" value="BAU01118.1"/>
    <property type="molecule type" value="Genomic_DNA"/>
</dbReference>
<sequence length="131" mass="14181">MATCPSCARSPNCSENPITSGSSCKRFKEVALAFETVRSLNMLNRFTVTLPRLVHCDLPFRQYEESQCRLCKIRANLGPSSGSCKNFKGLGTLKFTMCKSHGKGAARGENDLGGGFADLSCGFLEMNVCNG</sequence>
<evidence type="ECO:0000313" key="1">
    <source>
        <dbReference type="EMBL" id="BAU01118.1"/>
    </source>
</evidence>
<accession>A0A0S3T789</accession>
<gene>
    <name evidence="1" type="primary">Vigan.11G027900</name>
    <name evidence="1" type="ORF">VIGAN_11027900</name>
</gene>
<proteinExistence type="predicted"/>
<dbReference type="Proteomes" id="UP000291084">
    <property type="component" value="Chromosome 11"/>
</dbReference>
<reference evidence="1 2" key="1">
    <citation type="journal article" date="2015" name="Sci. Rep.">
        <title>The power of single molecule real-time sequencing technology in the de novo assembly of a eukaryotic genome.</title>
        <authorList>
            <person name="Sakai H."/>
            <person name="Naito K."/>
            <person name="Ogiso-Tanaka E."/>
            <person name="Takahashi Y."/>
            <person name="Iseki K."/>
            <person name="Muto C."/>
            <person name="Satou K."/>
            <person name="Teruya K."/>
            <person name="Shiroma A."/>
            <person name="Shimoji M."/>
            <person name="Hirano T."/>
            <person name="Itoh T."/>
            <person name="Kaga A."/>
            <person name="Tomooka N."/>
        </authorList>
    </citation>
    <scope>NUCLEOTIDE SEQUENCE [LARGE SCALE GENOMIC DNA]</scope>
    <source>
        <strain evidence="2">cv. Shumari</strain>
    </source>
</reference>
<organism evidence="1 2">
    <name type="scientific">Vigna angularis var. angularis</name>
    <dbReference type="NCBI Taxonomy" id="157739"/>
    <lineage>
        <taxon>Eukaryota</taxon>
        <taxon>Viridiplantae</taxon>
        <taxon>Streptophyta</taxon>
        <taxon>Embryophyta</taxon>
        <taxon>Tracheophyta</taxon>
        <taxon>Spermatophyta</taxon>
        <taxon>Magnoliopsida</taxon>
        <taxon>eudicotyledons</taxon>
        <taxon>Gunneridae</taxon>
        <taxon>Pentapetalae</taxon>
        <taxon>rosids</taxon>
        <taxon>fabids</taxon>
        <taxon>Fabales</taxon>
        <taxon>Fabaceae</taxon>
        <taxon>Papilionoideae</taxon>
        <taxon>50 kb inversion clade</taxon>
        <taxon>NPAAA clade</taxon>
        <taxon>indigoferoid/millettioid clade</taxon>
        <taxon>Phaseoleae</taxon>
        <taxon>Vigna</taxon>
    </lineage>
</organism>
<evidence type="ECO:0000313" key="2">
    <source>
        <dbReference type="Proteomes" id="UP000291084"/>
    </source>
</evidence>
<keyword evidence="2" id="KW-1185">Reference proteome</keyword>
<dbReference type="AlphaFoldDB" id="A0A0S3T789"/>
<name>A0A0S3T789_PHAAN</name>
<protein>
    <submittedName>
        <fullName evidence="1">Uncharacterized protein</fullName>
    </submittedName>
</protein>